<accession>A0ABR6HL56</accession>
<name>A0ABR6HL56_9RHOB</name>
<keyword evidence="5" id="KW-1185">Reference proteome</keyword>
<evidence type="ECO:0000313" key="4">
    <source>
        <dbReference type="EMBL" id="MBB3711273.1"/>
    </source>
</evidence>
<evidence type="ECO:0000256" key="1">
    <source>
        <dbReference type="ARBA" id="ARBA00022679"/>
    </source>
</evidence>
<evidence type="ECO:0000313" key="5">
    <source>
        <dbReference type="Proteomes" id="UP000576152"/>
    </source>
</evidence>
<dbReference type="EMBL" id="JACIBX010000002">
    <property type="protein sequence ID" value="MBB3711273.1"/>
    <property type="molecule type" value="Genomic_DNA"/>
</dbReference>
<protein>
    <submittedName>
        <fullName evidence="4">Ribosomal protein S18 acetylase RimI-like enzyme</fullName>
    </submittedName>
</protein>
<evidence type="ECO:0000259" key="3">
    <source>
        <dbReference type="PROSITE" id="PS51186"/>
    </source>
</evidence>
<dbReference type="Pfam" id="PF00583">
    <property type="entry name" value="Acetyltransf_1"/>
    <property type="match status" value="1"/>
</dbReference>
<keyword evidence="1" id="KW-0808">Transferase</keyword>
<dbReference type="PANTHER" id="PTHR43072:SF23">
    <property type="entry name" value="UPF0039 PROTEIN C11D3.02C"/>
    <property type="match status" value="1"/>
</dbReference>
<dbReference type="InterPro" id="IPR016181">
    <property type="entry name" value="Acyl_CoA_acyltransferase"/>
</dbReference>
<dbReference type="RefSeq" id="WP_221188705.1">
    <property type="nucleotide sequence ID" value="NZ_JACIBX010000002.1"/>
</dbReference>
<dbReference type="PROSITE" id="PS51186">
    <property type="entry name" value="GNAT"/>
    <property type="match status" value="1"/>
</dbReference>
<dbReference type="SUPFAM" id="SSF55729">
    <property type="entry name" value="Acyl-CoA N-acyltransferases (Nat)"/>
    <property type="match status" value="1"/>
</dbReference>
<dbReference type="Gene3D" id="3.40.630.30">
    <property type="match status" value="1"/>
</dbReference>
<dbReference type="Proteomes" id="UP000576152">
    <property type="component" value="Unassembled WGS sequence"/>
</dbReference>
<evidence type="ECO:0000256" key="2">
    <source>
        <dbReference type="ARBA" id="ARBA00023315"/>
    </source>
</evidence>
<dbReference type="PANTHER" id="PTHR43072">
    <property type="entry name" value="N-ACETYLTRANSFERASE"/>
    <property type="match status" value="1"/>
</dbReference>
<dbReference type="InterPro" id="IPR000182">
    <property type="entry name" value="GNAT_dom"/>
</dbReference>
<comment type="caution">
    <text evidence="4">The sequence shown here is derived from an EMBL/GenBank/DDBJ whole genome shotgun (WGS) entry which is preliminary data.</text>
</comment>
<gene>
    <name evidence="4" type="ORF">FHS00_000835</name>
</gene>
<keyword evidence="2" id="KW-0012">Acyltransferase</keyword>
<organism evidence="4 5">
    <name type="scientific">Limimaricola variabilis</name>
    <dbReference type="NCBI Taxonomy" id="1492771"/>
    <lineage>
        <taxon>Bacteria</taxon>
        <taxon>Pseudomonadati</taxon>
        <taxon>Pseudomonadota</taxon>
        <taxon>Alphaproteobacteria</taxon>
        <taxon>Rhodobacterales</taxon>
        <taxon>Paracoccaceae</taxon>
        <taxon>Limimaricola</taxon>
    </lineage>
</organism>
<reference evidence="4 5" key="1">
    <citation type="submission" date="2020-08" db="EMBL/GenBank/DDBJ databases">
        <title>Genomic Encyclopedia of Type Strains, Phase III (KMG-III): the genomes of soil and plant-associated and newly described type strains.</title>
        <authorList>
            <person name="Whitman W."/>
        </authorList>
    </citation>
    <scope>NUCLEOTIDE SEQUENCE [LARGE SCALE GENOMIC DNA]</scope>
    <source>
        <strain evidence="4 5">CECT 8572</strain>
    </source>
</reference>
<proteinExistence type="predicted"/>
<feature type="domain" description="N-acetyltransferase" evidence="3">
    <location>
        <begin position="6"/>
        <end position="167"/>
    </location>
</feature>
<sequence length="176" mass="18994">MSEMPVRIEPISPKDVEDFCAALDSVARERLYLAAFEAPPIEQVRAFVETNLREGNPHVVARGGDRLLGWCDITRHRSPLRAHCGVLGMGVVAGHRGAGIGRALLGAALSAARVAGMLRVELEVRGSNTPAIALYERMGFRHEGRKLAACRFDGTTDDMLIMGLVWPEPGPARVAG</sequence>